<dbReference type="OrthoDB" id="773451at2759"/>
<sequence length="462" mass="53147">MASRNAATPAFSYEPSPWIDFFAGYEPPLLQYLLPGLCWAGPRGAKMYTMHPLLAGPSRNTFLISIRAPLEIHVNRLLIKSKQWMTLRAKELKEDIFALRFRLLREHGHWVSPDVFNQFKSEDGSFIKDITNEPRTLLCLYNASHLLIHGEPALEEAIALGRHHLESCSGTLKTPLAQQVQRALHIAMPRTNKRVEMLHYIQEYEQEEHNPMLLELAKLDFNLQQNVHSKELKVITRWDKSAAFLLPEYLKKFYMEMLRTFDNIEAEMPTNTNYDIAHLKKAVQKNVTGYLQEAKWSHRNHKPSFVDQVKLTSLNIGVPTICVSMMAGMSDAMMKPALKWAASVPDVVISVGKISRFMNDIGAFERRKCKGDLASTVECYINEYNVTSEVAITKIVALIEQEWKTLNQARFENHLLPALQQFISLAISTTFFYGNRNDVYTHSAHMQWTIERLFLKNIARKL</sequence>
<keyword evidence="5" id="KW-1185">Reference proteome</keyword>
<dbReference type="PANTHER" id="PTHR31225:SF41">
    <property type="entry name" value="TERPENE SYNTHASE"/>
    <property type="match status" value="1"/>
</dbReference>
<dbReference type="Pfam" id="PF03936">
    <property type="entry name" value="Terpene_synth_C"/>
    <property type="match status" value="1"/>
</dbReference>
<reference evidence="4" key="2">
    <citation type="submission" date="2018-10" db="UniProtKB">
        <authorList>
            <consortium name="EnsemblPlants"/>
        </authorList>
    </citation>
    <scope>IDENTIFICATION</scope>
</reference>
<evidence type="ECO:0000259" key="3">
    <source>
        <dbReference type="Pfam" id="PF03936"/>
    </source>
</evidence>
<dbReference type="EnsemblPlants" id="TraesCS2D02G007500.1">
    <property type="protein sequence ID" value="TraesCS2D02G007500.1"/>
    <property type="gene ID" value="TraesCS2D02G007500"/>
</dbReference>
<organism evidence="4">
    <name type="scientific">Triticum aestivum</name>
    <name type="common">Wheat</name>
    <dbReference type="NCBI Taxonomy" id="4565"/>
    <lineage>
        <taxon>Eukaryota</taxon>
        <taxon>Viridiplantae</taxon>
        <taxon>Streptophyta</taxon>
        <taxon>Embryophyta</taxon>
        <taxon>Tracheophyta</taxon>
        <taxon>Spermatophyta</taxon>
        <taxon>Magnoliopsida</taxon>
        <taxon>Liliopsida</taxon>
        <taxon>Poales</taxon>
        <taxon>Poaceae</taxon>
        <taxon>BOP clade</taxon>
        <taxon>Pooideae</taxon>
        <taxon>Triticodae</taxon>
        <taxon>Triticeae</taxon>
        <taxon>Triticinae</taxon>
        <taxon>Triticum</taxon>
    </lineage>
</organism>
<dbReference type="SMR" id="A0A3B6D3S1"/>
<name>A0A3B6D3S1_WHEAT</name>
<accession>A0A3B6D3S1</accession>
<dbReference type="GO" id="GO:0016114">
    <property type="term" value="P:terpenoid biosynthetic process"/>
    <property type="evidence" value="ECO:0007669"/>
    <property type="project" value="InterPro"/>
</dbReference>
<dbReference type="Gramene" id="TraesROB_scaffold_029220_01G000100.1">
    <property type="protein sequence ID" value="TraesROB_scaffold_029220_01G000100.1"/>
    <property type="gene ID" value="TraesROB_scaffold_029220_01G000100"/>
</dbReference>
<feature type="domain" description="Terpene synthase N-terminal" evidence="2">
    <location>
        <begin position="83"/>
        <end position="184"/>
    </location>
</feature>
<dbReference type="SUPFAM" id="SSF48239">
    <property type="entry name" value="Terpenoid cyclases/Protein prenyltransferases"/>
    <property type="match status" value="1"/>
</dbReference>
<dbReference type="Gramene" id="TraesKAR2D01G0003910.1">
    <property type="protein sequence ID" value="cds.TraesKAR2D01G0003910.1"/>
    <property type="gene ID" value="TraesKAR2D01G0003910"/>
</dbReference>
<proteinExistence type="predicted"/>
<keyword evidence="1" id="KW-0479">Metal-binding</keyword>
<dbReference type="AlphaFoldDB" id="A0A3B6D3S1"/>
<dbReference type="InterPro" id="IPR036965">
    <property type="entry name" value="Terpene_synth_N_sf"/>
</dbReference>
<feature type="domain" description="Terpene synthase metal-binding" evidence="3">
    <location>
        <begin position="233"/>
        <end position="405"/>
    </location>
</feature>
<dbReference type="GO" id="GO:0010333">
    <property type="term" value="F:terpene synthase activity"/>
    <property type="evidence" value="ECO:0000318"/>
    <property type="project" value="GO_Central"/>
</dbReference>
<dbReference type="Gramene" id="TraesCS2D02G007500.1">
    <property type="protein sequence ID" value="TraesCS2D02G007500.1"/>
    <property type="gene ID" value="TraesCS2D02G007500"/>
</dbReference>
<evidence type="ECO:0000259" key="2">
    <source>
        <dbReference type="Pfam" id="PF01397"/>
    </source>
</evidence>
<dbReference type="InterPro" id="IPR050148">
    <property type="entry name" value="Terpene_synthase-like"/>
</dbReference>
<evidence type="ECO:0008006" key="6">
    <source>
        <dbReference type="Google" id="ProtNLM"/>
    </source>
</evidence>
<dbReference type="InterPro" id="IPR001906">
    <property type="entry name" value="Terpene_synth_N"/>
</dbReference>
<evidence type="ECO:0000313" key="4">
    <source>
        <dbReference type="EnsemblPlants" id="TraesCS2D02G007500.1"/>
    </source>
</evidence>
<dbReference type="Gene3D" id="1.50.10.130">
    <property type="entry name" value="Terpene synthase, N-terminal domain"/>
    <property type="match status" value="1"/>
</dbReference>
<dbReference type="PANTHER" id="PTHR31225">
    <property type="entry name" value="OS04G0344100 PROTEIN-RELATED"/>
    <property type="match status" value="1"/>
</dbReference>
<evidence type="ECO:0000313" key="5">
    <source>
        <dbReference type="Proteomes" id="UP000019116"/>
    </source>
</evidence>
<dbReference type="SUPFAM" id="SSF48576">
    <property type="entry name" value="Terpenoid synthases"/>
    <property type="match status" value="1"/>
</dbReference>
<reference evidence="4" key="1">
    <citation type="submission" date="2018-08" db="EMBL/GenBank/DDBJ databases">
        <authorList>
            <person name="Rossello M."/>
        </authorList>
    </citation>
    <scope>NUCLEOTIDE SEQUENCE [LARGE SCALE GENOMIC DNA]</scope>
    <source>
        <strain evidence="4">cv. Chinese Spring</strain>
    </source>
</reference>
<dbReference type="InterPro" id="IPR005630">
    <property type="entry name" value="Terpene_synthase_metal-bd"/>
</dbReference>
<protein>
    <recommendedName>
        <fullName evidence="6">Terpene synthase metal-binding domain-containing protein</fullName>
    </recommendedName>
</protein>
<dbReference type="GO" id="GO:0000287">
    <property type="term" value="F:magnesium ion binding"/>
    <property type="evidence" value="ECO:0007669"/>
    <property type="project" value="InterPro"/>
</dbReference>
<dbReference type="Pfam" id="PF01397">
    <property type="entry name" value="Terpene_synth"/>
    <property type="match status" value="1"/>
</dbReference>
<dbReference type="Gramene" id="TraesCAD_scaffold_068648_01G000200.1">
    <property type="protein sequence ID" value="TraesCAD_scaffold_068648_01G000200.1"/>
    <property type="gene ID" value="TraesCAD_scaffold_068648_01G000200"/>
</dbReference>
<dbReference type="Gramene" id="TraesCS2D03G0014000.1">
    <property type="protein sequence ID" value="TraesCS2D03G0014000.1.CDS"/>
    <property type="gene ID" value="TraesCS2D03G0014000"/>
</dbReference>
<dbReference type="InterPro" id="IPR008949">
    <property type="entry name" value="Isoprenoid_synthase_dom_sf"/>
</dbReference>
<dbReference type="OMA" id="KVITRWD"/>
<dbReference type="InterPro" id="IPR008930">
    <property type="entry name" value="Terpenoid_cyclase/PrenylTrfase"/>
</dbReference>
<dbReference type="Gramene" id="TraesCLE_scaffold_024881_01G000400.1">
    <property type="protein sequence ID" value="TraesCLE_scaffold_024881_01G000400.1"/>
    <property type="gene ID" value="TraesCLE_scaffold_024881_01G000400"/>
</dbReference>
<dbReference type="STRING" id="4565.A0A3B6D3S1"/>
<dbReference type="Gene3D" id="1.10.600.10">
    <property type="entry name" value="Farnesyl Diphosphate Synthase"/>
    <property type="match status" value="1"/>
</dbReference>
<dbReference type="GO" id="GO:0046246">
    <property type="term" value="P:terpene biosynthetic process"/>
    <property type="evidence" value="ECO:0000318"/>
    <property type="project" value="GO_Central"/>
</dbReference>
<evidence type="ECO:0000256" key="1">
    <source>
        <dbReference type="ARBA" id="ARBA00022723"/>
    </source>
</evidence>
<dbReference type="Proteomes" id="UP000019116">
    <property type="component" value="Chromosome 2D"/>
</dbReference>